<evidence type="ECO:0000313" key="3">
    <source>
        <dbReference type="EMBL" id="ATX82163.1"/>
    </source>
</evidence>
<evidence type="ECO:0000256" key="1">
    <source>
        <dbReference type="ARBA" id="ARBA00022729"/>
    </source>
</evidence>
<dbReference type="Gene3D" id="2.50.20.10">
    <property type="entry name" value="Lipoprotein localisation LolA/LolB/LppX"/>
    <property type="match status" value="1"/>
</dbReference>
<organism evidence="3 4">
    <name type="scientific">Mariprofundus ferrinatatus</name>
    <dbReference type="NCBI Taxonomy" id="1921087"/>
    <lineage>
        <taxon>Bacteria</taxon>
        <taxon>Pseudomonadati</taxon>
        <taxon>Pseudomonadota</taxon>
        <taxon>Candidatius Mariprofundia</taxon>
        <taxon>Mariprofundales</taxon>
        <taxon>Mariprofundaceae</taxon>
        <taxon>Mariprofundus</taxon>
    </lineage>
</organism>
<proteinExistence type="predicted"/>
<reference evidence="3 4" key="1">
    <citation type="submission" date="2016-12" db="EMBL/GenBank/DDBJ databases">
        <title>Isolation and genomic insights into novel planktonic Zetaproteobacteria from stratified waters of the Chesapeake Bay.</title>
        <authorList>
            <person name="McAllister S.M."/>
            <person name="Kato S."/>
            <person name="Chan C.S."/>
            <person name="Chiu B.K."/>
            <person name="Field E.K."/>
        </authorList>
    </citation>
    <scope>NUCLEOTIDE SEQUENCE [LARGE SCALE GENOMIC DNA]</scope>
    <source>
        <strain evidence="3 4">CP-8</strain>
    </source>
</reference>
<dbReference type="KEGG" id="mfn:Ga0123462_1299"/>
<dbReference type="PANTHER" id="PTHR35869:SF1">
    <property type="entry name" value="OUTER-MEMBRANE LIPOPROTEIN CARRIER PROTEIN"/>
    <property type="match status" value="1"/>
</dbReference>
<dbReference type="PANTHER" id="PTHR35869">
    <property type="entry name" value="OUTER-MEMBRANE LIPOPROTEIN CARRIER PROTEIN"/>
    <property type="match status" value="1"/>
</dbReference>
<sequence length="220" mass="24849">MRRISITIALFVWVFLSPLHAAEVVEVKSAPLADELFVQSIKRLSELPGFQCQFDQLMRFSDGGSQQYSGEVAMLKPKRFRWSYTLPYEQLYVGDGSVIWHYEPDLMQAERLNDLDQVDPAVMKLLDGRVSLKDLDVLDSDKKSKSGINRYQVRIGDSPEVWLGFDNKGDLVSVERIDMLGNSNQMTLSGCSYVAPSTNLFSFTPPEGVDRIDLRSANSE</sequence>
<dbReference type="CDD" id="cd16325">
    <property type="entry name" value="LolA"/>
    <property type="match status" value="1"/>
</dbReference>
<name>A0A2K8L4J4_9PROT</name>
<dbReference type="InterPro" id="IPR029046">
    <property type="entry name" value="LolA/LolB/LppX"/>
</dbReference>
<keyword evidence="1 2" id="KW-0732">Signal</keyword>
<keyword evidence="3" id="KW-0449">Lipoprotein</keyword>
<evidence type="ECO:0000256" key="2">
    <source>
        <dbReference type="SAM" id="SignalP"/>
    </source>
</evidence>
<protein>
    <submittedName>
        <fullName evidence="3">Outer membrane lipoprotein carrier protein</fullName>
    </submittedName>
</protein>
<dbReference type="Pfam" id="PF03548">
    <property type="entry name" value="LolA"/>
    <property type="match status" value="1"/>
</dbReference>
<dbReference type="InterPro" id="IPR004564">
    <property type="entry name" value="OM_lipoprot_carrier_LolA-like"/>
</dbReference>
<dbReference type="EMBL" id="CP018800">
    <property type="protein sequence ID" value="ATX82163.1"/>
    <property type="molecule type" value="Genomic_DNA"/>
</dbReference>
<feature type="chain" id="PRO_5014713501" evidence="2">
    <location>
        <begin position="22"/>
        <end position="220"/>
    </location>
</feature>
<dbReference type="AlphaFoldDB" id="A0A2K8L4J4"/>
<dbReference type="Proteomes" id="UP000231637">
    <property type="component" value="Chromosome"/>
</dbReference>
<accession>A0A2K8L4J4</accession>
<feature type="signal peptide" evidence="2">
    <location>
        <begin position="1"/>
        <end position="21"/>
    </location>
</feature>
<evidence type="ECO:0000313" key="4">
    <source>
        <dbReference type="Proteomes" id="UP000231637"/>
    </source>
</evidence>
<dbReference type="RefSeq" id="WP_232726385.1">
    <property type="nucleotide sequence ID" value="NZ_CP018800.1"/>
</dbReference>
<dbReference type="SUPFAM" id="SSF89392">
    <property type="entry name" value="Prokaryotic lipoproteins and lipoprotein localization factors"/>
    <property type="match status" value="1"/>
</dbReference>
<gene>
    <name evidence="3" type="ORF">Ga0123462_1299</name>
</gene>
<keyword evidence="4" id="KW-1185">Reference proteome</keyword>